<reference evidence="1 2" key="1">
    <citation type="submission" date="2016-10" db="EMBL/GenBank/DDBJ databases">
        <authorList>
            <person name="de Groot N.N."/>
        </authorList>
    </citation>
    <scope>NUCLEOTIDE SEQUENCE [LARGE SCALE GENOMIC DNA]</scope>
    <source>
        <strain evidence="1 2">DSM 12130</strain>
    </source>
</reference>
<dbReference type="STRING" id="91360.SAMN05660330_03516"/>
<dbReference type="Proteomes" id="UP000199073">
    <property type="component" value="Unassembled WGS sequence"/>
</dbReference>
<organism evidence="1 2">
    <name type="scientific">Desulforhopalus singaporensis</name>
    <dbReference type="NCBI Taxonomy" id="91360"/>
    <lineage>
        <taxon>Bacteria</taxon>
        <taxon>Pseudomonadati</taxon>
        <taxon>Thermodesulfobacteriota</taxon>
        <taxon>Desulfobulbia</taxon>
        <taxon>Desulfobulbales</taxon>
        <taxon>Desulfocapsaceae</taxon>
        <taxon>Desulforhopalus</taxon>
    </lineage>
</organism>
<keyword evidence="2" id="KW-1185">Reference proteome</keyword>
<evidence type="ECO:0000313" key="2">
    <source>
        <dbReference type="Proteomes" id="UP000199073"/>
    </source>
</evidence>
<accession>A0A1H0UEH4</accession>
<gene>
    <name evidence="1" type="ORF">SAMN05660330_03516</name>
</gene>
<evidence type="ECO:0000313" key="1">
    <source>
        <dbReference type="EMBL" id="SDP64589.1"/>
    </source>
</evidence>
<dbReference type="EMBL" id="FNJI01000031">
    <property type="protein sequence ID" value="SDP64589.1"/>
    <property type="molecule type" value="Genomic_DNA"/>
</dbReference>
<name>A0A1H0UEH4_9BACT</name>
<sequence>MKYSYAPTKQPTYSMAAEGVINCNKNRNVSCPSSQRKRLKKPICYANCTRGDSEEKTTAITDYLRTKRAKYSLT</sequence>
<protein>
    <submittedName>
        <fullName evidence="1">Uncharacterized protein</fullName>
    </submittedName>
</protein>
<proteinExistence type="predicted"/>
<dbReference type="AlphaFoldDB" id="A0A1H0UEH4"/>